<accession>J9G087</accession>
<evidence type="ECO:0000313" key="1">
    <source>
        <dbReference type="EMBL" id="EJX00244.1"/>
    </source>
</evidence>
<proteinExistence type="predicted"/>
<name>J9G087_9ZZZZ</name>
<gene>
    <name evidence="1" type="ORF">EVA_11649</name>
</gene>
<organism evidence="1">
    <name type="scientific">gut metagenome</name>
    <dbReference type="NCBI Taxonomy" id="749906"/>
    <lineage>
        <taxon>unclassified sequences</taxon>
        <taxon>metagenomes</taxon>
        <taxon>organismal metagenomes</taxon>
    </lineage>
</organism>
<reference evidence="1" key="1">
    <citation type="journal article" date="2012" name="PLoS ONE">
        <title>Gene sets for utilization of primary and secondary nutrition supplies in the distal gut of endangered iberian lynx.</title>
        <authorList>
            <person name="Alcaide M."/>
            <person name="Messina E."/>
            <person name="Richter M."/>
            <person name="Bargiela R."/>
            <person name="Peplies J."/>
            <person name="Huws S.A."/>
            <person name="Newbold C.J."/>
            <person name="Golyshin P.N."/>
            <person name="Simon M.A."/>
            <person name="Lopez G."/>
            <person name="Yakimov M.M."/>
            <person name="Ferrer M."/>
        </authorList>
    </citation>
    <scope>NUCLEOTIDE SEQUENCE</scope>
</reference>
<protein>
    <submittedName>
        <fullName evidence="1">Uncharacterized protein</fullName>
    </submittedName>
</protein>
<dbReference type="AlphaFoldDB" id="J9G087"/>
<dbReference type="EMBL" id="AMCI01003460">
    <property type="protein sequence ID" value="EJX00244.1"/>
    <property type="molecule type" value="Genomic_DNA"/>
</dbReference>
<sequence>MIDVLFLSKIRINNVLDRIVLIYCWGKPFLLRFIHVYSH</sequence>
<comment type="caution">
    <text evidence="1">The sequence shown here is derived from an EMBL/GenBank/DDBJ whole genome shotgun (WGS) entry which is preliminary data.</text>
</comment>